<dbReference type="Gramene" id="Pp3c16_5790V3.2">
    <property type="protein sequence ID" value="Pp3c16_5790V3.2"/>
    <property type="gene ID" value="Pp3c16_5790"/>
</dbReference>
<name>A0A7I4B9S5_PHYPA</name>
<dbReference type="InterPro" id="IPR053021">
    <property type="entry name" value="Chloroplast_ADK"/>
</dbReference>
<reference evidence="3 4" key="2">
    <citation type="journal article" date="2018" name="Plant J.">
        <title>The Physcomitrella patens chromosome-scale assembly reveals moss genome structure and evolution.</title>
        <authorList>
            <person name="Lang D."/>
            <person name="Ullrich K.K."/>
            <person name="Murat F."/>
            <person name="Fuchs J."/>
            <person name="Jenkins J."/>
            <person name="Haas F.B."/>
            <person name="Piednoel M."/>
            <person name="Gundlach H."/>
            <person name="Van Bel M."/>
            <person name="Meyberg R."/>
            <person name="Vives C."/>
            <person name="Morata J."/>
            <person name="Symeonidi A."/>
            <person name="Hiss M."/>
            <person name="Muchero W."/>
            <person name="Kamisugi Y."/>
            <person name="Saleh O."/>
            <person name="Blanc G."/>
            <person name="Decker E.L."/>
            <person name="van Gessel N."/>
            <person name="Grimwood J."/>
            <person name="Hayes R.D."/>
            <person name="Graham S.W."/>
            <person name="Gunter L.E."/>
            <person name="McDaniel S.F."/>
            <person name="Hoernstein S.N.W."/>
            <person name="Larsson A."/>
            <person name="Li F.W."/>
            <person name="Perroud P.F."/>
            <person name="Phillips J."/>
            <person name="Ranjan P."/>
            <person name="Rokshar D.S."/>
            <person name="Rothfels C.J."/>
            <person name="Schneider L."/>
            <person name="Shu S."/>
            <person name="Stevenson D.W."/>
            <person name="Thummler F."/>
            <person name="Tillich M."/>
            <person name="Villarreal Aguilar J.C."/>
            <person name="Widiez T."/>
            <person name="Wong G.K."/>
            <person name="Wymore A."/>
            <person name="Zhang Y."/>
            <person name="Zimmer A.D."/>
            <person name="Quatrano R.S."/>
            <person name="Mayer K.F.X."/>
            <person name="Goodstein D."/>
            <person name="Casacuberta J.M."/>
            <person name="Vandepoele K."/>
            <person name="Reski R."/>
            <person name="Cuming A.C."/>
            <person name="Tuskan G.A."/>
            <person name="Maumus F."/>
            <person name="Salse J."/>
            <person name="Schmutz J."/>
            <person name="Rensing S.A."/>
        </authorList>
    </citation>
    <scope>NUCLEOTIDE SEQUENCE [LARGE SCALE GENOMIC DNA]</scope>
    <source>
        <strain evidence="3 4">cv. Gransden 2004</strain>
    </source>
</reference>
<dbReference type="InterPro" id="IPR018962">
    <property type="entry name" value="DUF1995"/>
</dbReference>
<dbReference type="EnsemblPlants" id="Pp3c16_5790V3.2">
    <property type="protein sequence ID" value="Pp3c16_5790V3.2"/>
    <property type="gene ID" value="Pp3c16_5790"/>
</dbReference>
<organism evidence="3 4">
    <name type="scientific">Physcomitrium patens</name>
    <name type="common">Spreading-leaved earth moss</name>
    <name type="synonym">Physcomitrella patens</name>
    <dbReference type="NCBI Taxonomy" id="3218"/>
    <lineage>
        <taxon>Eukaryota</taxon>
        <taxon>Viridiplantae</taxon>
        <taxon>Streptophyta</taxon>
        <taxon>Embryophyta</taxon>
        <taxon>Bryophyta</taxon>
        <taxon>Bryophytina</taxon>
        <taxon>Bryopsida</taxon>
        <taxon>Funariidae</taxon>
        <taxon>Funariales</taxon>
        <taxon>Funariaceae</taxon>
        <taxon>Physcomitrium</taxon>
    </lineage>
</organism>
<evidence type="ECO:0000256" key="1">
    <source>
        <dbReference type="SAM" id="MobiDB-lite"/>
    </source>
</evidence>
<evidence type="ECO:0000259" key="2">
    <source>
        <dbReference type="Pfam" id="PF09353"/>
    </source>
</evidence>
<evidence type="ECO:0000313" key="3">
    <source>
        <dbReference type="EnsemblPlants" id="Pp3c16_5790V3.1"/>
    </source>
</evidence>
<accession>A0A7I4B9S5</accession>
<keyword evidence="4" id="KW-1185">Reference proteome</keyword>
<dbReference type="PANTHER" id="PTHR35509">
    <property type="entry name" value="DOMAIN PROTEIN, PUTATIVE (DUF1995)-RELATED"/>
    <property type="match status" value="1"/>
</dbReference>
<feature type="region of interest" description="Disordered" evidence="1">
    <location>
        <begin position="1"/>
        <end position="20"/>
    </location>
</feature>
<dbReference type="AlphaFoldDB" id="A0A7I4B9S5"/>
<protein>
    <recommendedName>
        <fullName evidence="2">DUF1995 domain-containing protein</fullName>
    </recommendedName>
</protein>
<evidence type="ECO:0000313" key="4">
    <source>
        <dbReference type="Proteomes" id="UP000006727"/>
    </source>
</evidence>
<proteinExistence type="predicted"/>
<sequence length="324" mass="35478">MALDAGKEVSAGSGVDTEQWSIPQTIEEAIEQASGAVQRALASGKKRQQLQLLLPVDQRQFNYLDTEPRDYPCGIGAEYLACVKMVGKIFQTISPSADKVETRRIGEVDNEMDPVGLVYPADKSIAAVVFPIAESLKQIRSLASSDENRPLLLINPQWRNSGQVVSDFGFGPWRRQAEEFVNSFEIVYTLTEQRVGEASNVTSSSGGVVRILKCYPGSWQVHLMLLDGKSEVVGVFPSQPTYKAVEDAVREGRKLNPWKSPPRILGGSEPAPPPLPKSLSGALSDEQIEAMDTAEVRRALLALNLPSSGRMSTLKQRLKEAQQN</sequence>
<reference evidence="3 4" key="1">
    <citation type="journal article" date="2008" name="Science">
        <title>The Physcomitrella genome reveals evolutionary insights into the conquest of land by plants.</title>
        <authorList>
            <person name="Rensing S."/>
            <person name="Lang D."/>
            <person name="Zimmer A."/>
            <person name="Terry A."/>
            <person name="Salamov A."/>
            <person name="Shapiro H."/>
            <person name="Nishiyama T."/>
            <person name="Perroud P.-F."/>
            <person name="Lindquist E."/>
            <person name="Kamisugi Y."/>
            <person name="Tanahashi T."/>
            <person name="Sakakibara K."/>
            <person name="Fujita T."/>
            <person name="Oishi K."/>
            <person name="Shin-I T."/>
            <person name="Kuroki Y."/>
            <person name="Toyoda A."/>
            <person name="Suzuki Y."/>
            <person name="Hashimoto A."/>
            <person name="Yamaguchi K."/>
            <person name="Sugano A."/>
            <person name="Kohara Y."/>
            <person name="Fujiyama A."/>
            <person name="Anterola A."/>
            <person name="Aoki S."/>
            <person name="Ashton N."/>
            <person name="Barbazuk W.B."/>
            <person name="Barker E."/>
            <person name="Bennetzen J."/>
            <person name="Bezanilla M."/>
            <person name="Blankenship R."/>
            <person name="Cho S.H."/>
            <person name="Dutcher S."/>
            <person name="Estelle M."/>
            <person name="Fawcett J.A."/>
            <person name="Gundlach H."/>
            <person name="Hanada K."/>
            <person name="Heyl A."/>
            <person name="Hicks K.A."/>
            <person name="Hugh J."/>
            <person name="Lohr M."/>
            <person name="Mayer K."/>
            <person name="Melkozernov A."/>
            <person name="Murata T."/>
            <person name="Nelson D."/>
            <person name="Pils B."/>
            <person name="Prigge M."/>
            <person name="Reiss B."/>
            <person name="Renner T."/>
            <person name="Rombauts S."/>
            <person name="Rushton P."/>
            <person name="Sanderfoot A."/>
            <person name="Schween G."/>
            <person name="Shiu S.-H."/>
            <person name="Stueber K."/>
            <person name="Theodoulou F.L."/>
            <person name="Tu H."/>
            <person name="Van de Peer Y."/>
            <person name="Verrier P.J."/>
            <person name="Waters E."/>
            <person name="Wood A."/>
            <person name="Yang L."/>
            <person name="Cove D."/>
            <person name="Cuming A."/>
            <person name="Hasebe M."/>
            <person name="Lucas S."/>
            <person name="Mishler D.B."/>
            <person name="Reski R."/>
            <person name="Grigoriev I."/>
            <person name="Quatrano R.S."/>
            <person name="Boore J.L."/>
        </authorList>
    </citation>
    <scope>NUCLEOTIDE SEQUENCE [LARGE SCALE GENOMIC DNA]</scope>
    <source>
        <strain evidence="3 4">cv. Gransden 2004</strain>
    </source>
</reference>
<dbReference type="EnsemblPlants" id="Pp3c16_5790V3.1">
    <property type="protein sequence ID" value="Pp3c16_5790V3.1"/>
    <property type="gene ID" value="Pp3c16_5790"/>
</dbReference>
<feature type="region of interest" description="Disordered" evidence="1">
    <location>
        <begin position="253"/>
        <end position="284"/>
    </location>
</feature>
<dbReference type="Pfam" id="PF09353">
    <property type="entry name" value="DUF1995"/>
    <property type="match status" value="1"/>
</dbReference>
<feature type="domain" description="DUF1995" evidence="2">
    <location>
        <begin position="23"/>
        <end position="246"/>
    </location>
</feature>
<dbReference type="Proteomes" id="UP000006727">
    <property type="component" value="Chromosome 16"/>
</dbReference>
<dbReference type="Gramene" id="Pp3c16_5790V3.1">
    <property type="protein sequence ID" value="Pp3c16_5790V3.1"/>
    <property type="gene ID" value="Pp3c16_5790"/>
</dbReference>
<dbReference type="EMBL" id="ABEU02000016">
    <property type="status" value="NOT_ANNOTATED_CDS"/>
    <property type="molecule type" value="Genomic_DNA"/>
</dbReference>
<dbReference type="InParanoid" id="A0A7I4B9S5"/>
<dbReference type="PANTHER" id="PTHR35509:SF5">
    <property type="entry name" value="SAP DOMAIN-CONTAINING PROTEIN"/>
    <property type="match status" value="1"/>
</dbReference>
<reference evidence="3" key="3">
    <citation type="submission" date="2020-12" db="UniProtKB">
        <authorList>
            <consortium name="EnsemblPlants"/>
        </authorList>
    </citation>
    <scope>IDENTIFICATION</scope>
</reference>